<protein>
    <recommendedName>
        <fullName evidence="2">Aminotransferase DegT</fullName>
    </recommendedName>
</protein>
<dbReference type="Gene3D" id="3.40.640.10">
    <property type="entry name" value="Type I PLP-dependent aspartate aminotransferase-like (Major domain)"/>
    <property type="match status" value="1"/>
</dbReference>
<dbReference type="GO" id="GO:0030170">
    <property type="term" value="F:pyridoxal phosphate binding"/>
    <property type="evidence" value="ECO:0007669"/>
    <property type="project" value="TreeGrafter"/>
</dbReference>
<dbReference type="GO" id="GO:0000271">
    <property type="term" value="P:polysaccharide biosynthetic process"/>
    <property type="evidence" value="ECO:0007669"/>
    <property type="project" value="TreeGrafter"/>
</dbReference>
<dbReference type="Pfam" id="PF01041">
    <property type="entry name" value="DegT_DnrJ_EryC1"/>
    <property type="match status" value="1"/>
</dbReference>
<proteinExistence type="predicted"/>
<name>A0A383DLC4_9ZZZZ</name>
<dbReference type="InterPro" id="IPR015421">
    <property type="entry name" value="PyrdxlP-dep_Trfase_major"/>
</dbReference>
<dbReference type="PANTHER" id="PTHR30244:SF30">
    <property type="entry name" value="BLR5990 PROTEIN"/>
    <property type="match status" value="1"/>
</dbReference>
<reference evidence="1" key="1">
    <citation type="submission" date="2018-05" db="EMBL/GenBank/DDBJ databases">
        <authorList>
            <person name="Lanie J.A."/>
            <person name="Ng W.-L."/>
            <person name="Kazmierczak K.M."/>
            <person name="Andrzejewski T.M."/>
            <person name="Davidsen T.M."/>
            <person name="Wayne K.J."/>
            <person name="Tettelin H."/>
            <person name="Glass J.I."/>
            <person name="Rusch D."/>
            <person name="Podicherti R."/>
            <person name="Tsui H.-C.T."/>
            <person name="Winkler M.E."/>
        </authorList>
    </citation>
    <scope>NUCLEOTIDE SEQUENCE</scope>
</reference>
<sequence>VDALKSTFVSSVGQHVNEFERKIAEFTGAHYVVATNNGTAALHTALCLAGVQCGDEVITQPLTFVATCNAIRYCGAEPLFID</sequence>
<evidence type="ECO:0000313" key="1">
    <source>
        <dbReference type="EMBL" id="SVE45149.1"/>
    </source>
</evidence>
<feature type="non-terminal residue" evidence="1">
    <location>
        <position position="1"/>
    </location>
</feature>
<gene>
    <name evidence="1" type="ORF">METZ01_LOCUS498003</name>
</gene>
<organism evidence="1">
    <name type="scientific">marine metagenome</name>
    <dbReference type="NCBI Taxonomy" id="408172"/>
    <lineage>
        <taxon>unclassified sequences</taxon>
        <taxon>metagenomes</taxon>
        <taxon>ecological metagenomes</taxon>
    </lineage>
</organism>
<feature type="non-terminal residue" evidence="1">
    <location>
        <position position="82"/>
    </location>
</feature>
<dbReference type="EMBL" id="UINC01218216">
    <property type="protein sequence ID" value="SVE45149.1"/>
    <property type="molecule type" value="Genomic_DNA"/>
</dbReference>
<dbReference type="SUPFAM" id="SSF53383">
    <property type="entry name" value="PLP-dependent transferases"/>
    <property type="match status" value="1"/>
</dbReference>
<accession>A0A383DLC4</accession>
<dbReference type="InterPro" id="IPR000653">
    <property type="entry name" value="DegT/StrS_aminotransferase"/>
</dbReference>
<dbReference type="AlphaFoldDB" id="A0A383DLC4"/>
<dbReference type="GO" id="GO:0008483">
    <property type="term" value="F:transaminase activity"/>
    <property type="evidence" value="ECO:0007669"/>
    <property type="project" value="TreeGrafter"/>
</dbReference>
<evidence type="ECO:0008006" key="2">
    <source>
        <dbReference type="Google" id="ProtNLM"/>
    </source>
</evidence>
<dbReference type="PANTHER" id="PTHR30244">
    <property type="entry name" value="TRANSAMINASE"/>
    <property type="match status" value="1"/>
</dbReference>
<dbReference type="InterPro" id="IPR015424">
    <property type="entry name" value="PyrdxlP-dep_Trfase"/>
</dbReference>